<dbReference type="PRINTS" id="PR00364">
    <property type="entry name" value="DISEASERSIST"/>
</dbReference>
<dbReference type="GO" id="GO:0043531">
    <property type="term" value="F:ADP binding"/>
    <property type="evidence" value="ECO:0007669"/>
    <property type="project" value="InterPro"/>
</dbReference>
<keyword evidence="5" id="KW-0611">Plant defense</keyword>
<evidence type="ECO:0000313" key="10">
    <source>
        <dbReference type="Proteomes" id="UP000604825"/>
    </source>
</evidence>
<dbReference type="InterPro" id="IPR027417">
    <property type="entry name" value="P-loop_NTPase"/>
</dbReference>
<feature type="region of interest" description="Disordered" evidence="6">
    <location>
        <begin position="275"/>
        <end position="297"/>
    </location>
</feature>
<keyword evidence="3" id="KW-0677">Repeat</keyword>
<evidence type="ECO:0000256" key="1">
    <source>
        <dbReference type="ARBA" id="ARBA00008894"/>
    </source>
</evidence>
<dbReference type="PROSITE" id="PS50890">
    <property type="entry name" value="PUA"/>
    <property type="match status" value="1"/>
</dbReference>
<dbReference type="Pfam" id="PF00931">
    <property type="entry name" value="NB-ARC"/>
    <property type="match status" value="2"/>
</dbReference>
<dbReference type="Proteomes" id="UP000604825">
    <property type="component" value="Unassembled WGS sequence"/>
</dbReference>
<dbReference type="EMBL" id="CAJGYO010000013">
    <property type="protein sequence ID" value="CAD6264891.1"/>
    <property type="molecule type" value="Genomic_DNA"/>
</dbReference>
<reference evidence="9" key="1">
    <citation type="submission" date="2020-10" db="EMBL/GenBank/DDBJ databases">
        <authorList>
            <person name="Han B."/>
            <person name="Lu T."/>
            <person name="Zhao Q."/>
            <person name="Huang X."/>
            <person name="Zhao Y."/>
        </authorList>
    </citation>
    <scope>NUCLEOTIDE SEQUENCE</scope>
</reference>
<dbReference type="InterPro" id="IPR041118">
    <property type="entry name" value="Rx_N"/>
</dbReference>
<feature type="domain" description="NB-ARC" evidence="7">
    <location>
        <begin position="325"/>
        <end position="419"/>
    </location>
</feature>
<feature type="domain" description="NB-ARC" evidence="7">
    <location>
        <begin position="184"/>
        <end position="264"/>
    </location>
</feature>
<accession>A0A811R4A8</accession>
<sequence>MEATGLSLGKSVLDGALGYAKSTVAEEVALQLGIQQDQAFIRDELEMMMAFLMAAHEERDEHKVIKTWVKQVRDVAYDAEDCLQDFAVRIGKPSWWRFWHIPLMLLERHRVANKMKELRAKVEDVSQRNVRYRLIKGPSSTATTTTGQSNMASETMSSTEEMKQQRQSRSLTPGAQDLWRIWMMNEDDLVDEFKKVLSEKCYLVVLSDLSSMEEWDQIKTCFPNNKNGSRFIVCTEHIKAANLCVGTEVALLEHKQLSVDQTLYAFYEKGSQDGADSIEEASSSNTTRTIDSETSMDGKRLTRMETTLAAFKESQLIGRANDKLEIIKKISDKHSQEFEVISIYGMGGLGKTNLVKHVYQSQELSAMFEKRACITIKRPFNQSELLNSLATQLGDKEGNGDKLADLLQGKSYLIVLDDIS</sequence>
<dbReference type="GO" id="GO:0006952">
    <property type="term" value="P:defense response"/>
    <property type="evidence" value="ECO:0007669"/>
    <property type="project" value="UniProtKB-KW"/>
</dbReference>
<comment type="similarity">
    <text evidence="1">Belongs to the disease resistance NB-LRR family.</text>
</comment>
<evidence type="ECO:0000259" key="7">
    <source>
        <dbReference type="Pfam" id="PF00931"/>
    </source>
</evidence>
<feature type="compositionally biased region" description="Polar residues" evidence="6">
    <location>
        <begin position="280"/>
        <end position="295"/>
    </location>
</feature>
<dbReference type="SUPFAM" id="SSF52540">
    <property type="entry name" value="P-loop containing nucleoside triphosphate hydrolases"/>
    <property type="match status" value="2"/>
</dbReference>
<keyword evidence="2" id="KW-0433">Leucine-rich repeat</keyword>
<dbReference type="OrthoDB" id="675227at2759"/>
<evidence type="ECO:0000313" key="9">
    <source>
        <dbReference type="EMBL" id="CAD6264891.1"/>
    </source>
</evidence>
<gene>
    <name evidence="9" type="ORF">NCGR_LOCUS48196</name>
</gene>
<organism evidence="9 10">
    <name type="scientific">Miscanthus lutarioriparius</name>
    <dbReference type="NCBI Taxonomy" id="422564"/>
    <lineage>
        <taxon>Eukaryota</taxon>
        <taxon>Viridiplantae</taxon>
        <taxon>Streptophyta</taxon>
        <taxon>Embryophyta</taxon>
        <taxon>Tracheophyta</taxon>
        <taxon>Spermatophyta</taxon>
        <taxon>Magnoliopsida</taxon>
        <taxon>Liliopsida</taxon>
        <taxon>Poales</taxon>
        <taxon>Poaceae</taxon>
        <taxon>PACMAD clade</taxon>
        <taxon>Panicoideae</taxon>
        <taxon>Andropogonodae</taxon>
        <taxon>Andropogoneae</taxon>
        <taxon>Saccharinae</taxon>
        <taxon>Miscanthus</taxon>
    </lineage>
</organism>
<evidence type="ECO:0000259" key="8">
    <source>
        <dbReference type="Pfam" id="PF18052"/>
    </source>
</evidence>
<feature type="region of interest" description="Disordered" evidence="6">
    <location>
        <begin position="137"/>
        <end position="171"/>
    </location>
</feature>
<evidence type="ECO:0000256" key="5">
    <source>
        <dbReference type="ARBA" id="ARBA00022821"/>
    </source>
</evidence>
<comment type="caution">
    <text evidence="9">The sequence shown here is derived from an EMBL/GenBank/DDBJ whole genome shotgun (WGS) entry which is preliminary data.</text>
</comment>
<feature type="domain" description="Disease resistance N-terminal" evidence="8">
    <location>
        <begin position="16"/>
        <end position="94"/>
    </location>
</feature>
<dbReference type="Pfam" id="PF18052">
    <property type="entry name" value="Rx_N"/>
    <property type="match status" value="1"/>
</dbReference>
<proteinExistence type="inferred from homology"/>
<evidence type="ECO:0000256" key="4">
    <source>
        <dbReference type="ARBA" id="ARBA00022741"/>
    </source>
</evidence>
<name>A0A811R4A8_9POAL</name>
<dbReference type="PANTHER" id="PTHR19338">
    <property type="entry name" value="TRANSLOCASE OF INNER MITOCHONDRIAL MEMBRANE 13 HOMOLOG"/>
    <property type="match status" value="1"/>
</dbReference>
<dbReference type="Gene3D" id="1.20.5.4130">
    <property type="match status" value="1"/>
</dbReference>
<keyword evidence="10" id="KW-1185">Reference proteome</keyword>
<evidence type="ECO:0000256" key="6">
    <source>
        <dbReference type="SAM" id="MobiDB-lite"/>
    </source>
</evidence>
<dbReference type="AlphaFoldDB" id="A0A811R4A8"/>
<evidence type="ECO:0000256" key="3">
    <source>
        <dbReference type="ARBA" id="ARBA00022737"/>
    </source>
</evidence>
<dbReference type="Gene3D" id="3.40.50.300">
    <property type="entry name" value="P-loop containing nucleotide triphosphate hydrolases"/>
    <property type="match status" value="1"/>
</dbReference>
<evidence type="ECO:0000256" key="2">
    <source>
        <dbReference type="ARBA" id="ARBA00022614"/>
    </source>
</evidence>
<dbReference type="InterPro" id="IPR002182">
    <property type="entry name" value="NB-ARC"/>
</dbReference>
<keyword evidence="4" id="KW-0547">Nucleotide-binding</keyword>
<dbReference type="PANTHER" id="PTHR19338:SF58">
    <property type="entry name" value="OS09G0517100 PROTEIN"/>
    <property type="match status" value="1"/>
</dbReference>
<protein>
    <submittedName>
        <fullName evidence="9">Uncharacterized protein</fullName>
    </submittedName>
</protein>
<feature type="compositionally biased region" description="Polar residues" evidence="6">
    <location>
        <begin position="138"/>
        <end position="171"/>
    </location>
</feature>
<dbReference type="InterPro" id="IPR038005">
    <property type="entry name" value="RX-like_CC"/>
</dbReference>
<dbReference type="CDD" id="cd14798">
    <property type="entry name" value="RX-CC_like"/>
    <property type="match status" value="1"/>
</dbReference>